<reference evidence="1" key="1">
    <citation type="submission" date="2021-04" db="EMBL/GenBank/DDBJ databases">
        <title>Genomic sequence of Actinosynnema pretiosum subsp. pretiosum ATCC 31280 (C-14919).</title>
        <authorList>
            <person name="Bai L."/>
            <person name="Wang X."/>
            <person name="Xiao Y."/>
        </authorList>
    </citation>
    <scope>NUCLEOTIDE SEQUENCE</scope>
    <source>
        <strain evidence="1">ATCC 31280</strain>
    </source>
</reference>
<proteinExistence type="predicted"/>
<dbReference type="AlphaFoldDB" id="A0AA45L4P2"/>
<dbReference type="Pfam" id="PF14428">
    <property type="entry name" value="DddA-like"/>
    <property type="match status" value="1"/>
</dbReference>
<sequence>MASIGEVAERVARVVELAGRCRAALVVARDLAEDAGALLSAALHGADGLEADAAEALRAIAAVVEGVQDGLLPRLDGVVARLEAVRARLIGEAGAADPETPPDYPADRIERIRESLPPPVVVGAGQQTRGRWIAPNGRDYPISSGLDSRSELVDAQLAAKGLADRETIRKGDVEMKLAADMAATGIRHVTVVINHRPCRGRYNCHTLVPILLPEGYTLTVYGITSSGTRTRVRYTGGAEPWWR</sequence>
<evidence type="ECO:0000313" key="1">
    <source>
        <dbReference type="EMBL" id="QUF02863.1"/>
    </source>
</evidence>
<dbReference type="InterPro" id="IPR032724">
    <property type="entry name" value="SCP1.201-like"/>
</dbReference>
<gene>
    <name evidence="1" type="ORF">KCV87_25970</name>
</gene>
<evidence type="ECO:0000313" key="2">
    <source>
        <dbReference type="Proteomes" id="UP000677152"/>
    </source>
</evidence>
<accession>A0AA45L4P2</accession>
<dbReference type="Proteomes" id="UP000677152">
    <property type="component" value="Chromosome"/>
</dbReference>
<protein>
    <recommendedName>
        <fullName evidence="3">SCP1.201-like deaminase</fullName>
    </recommendedName>
</protein>
<name>A0AA45L4P2_9PSEU</name>
<dbReference type="EMBL" id="CP073249">
    <property type="protein sequence ID" value="QUF02863.1"/>
    <property type="molecule type" value="Genomic_DNA"/>
</dbReference>
<organism evidence="1 2">
    <name type="scientific">Actinosynnema pretiosum subsp. pretiosum</name>
    <dbReference type="NCBI Taxonomy" id="103721"/>
    <lineage>
        <taxon>Bacteria</taxon>
        <taxon>Bacillati</taxon>
        <taxon>Actinomycetota</taxon>
        <taxon>Actinomycetes</taxon>
        <taxon>Pseudonocardiales</taxon>
        <taxon>Pseudonocardiaceae</taxon>
        <taxon>Actinosynnema</taxon>
    </lineage>
</organism>
<evidence type="ECO:0008006" key="3">
    <source>
        <dbReference type="Google" id="ProtNLM"/>
    </source>
</evidence>